<protein>
    <submittedName>
        <fullName evidence="2">Uncharacterized protein</fullName>
    </submittedName>
</protein>
<dbReference type="EnsemblPlants" id="novel_model_2302_5bd9a17a">
    <property type="protein sequence ID" value="cds.novel_model_2302_5bd9a17a"/>
    <property type="gene ID" value="novel_gene_1220_5bd9a17a"/>
</dbReference>
<dbReference type="Proteomes" id="UP000596661">
    <property type="component" value="Chromosome 1"/>
</dbReference>
<evidence type="ECO:0000313" key="3">
    <source>
        <dbReference type="Proteomes" id="UP000596661"/>
    </source>
</evidence>
<organism evidence="2 3">
    <name type="scientific">Cannabis sativa</name>
    <name type="common">Hemp</name>
    <name type="synonym">Marijuana</name>
    <dbReference type="NCBI Taxonomy" id="3483"/>
    <lineage>
        <taxon>Eukaryota</taxon>
        <taxon>Viridiplantae</taxon>
        <taxon>Streptophyta</taxon>
        <taxon>Embryophyta</taxon>
        <taxon>Tracheophyta</taxon>
        <taxon>Spermatophyta</taxon>
        <taxon>Magnoliopsida</taxon>
        <taxon>eudicotyledons</taxon>
        <taxon>Gunneridae</taxon>
        <taxon>Pentapetalae</taxon>
        <taxon>rosids</taxon>
        <taxon>fabids</taxon>
        <taxon>Rosales</taxon>
        <taxon>Cannabaceae</taxon>
        <taxon>Cannabis</taxon>
    </lineage>
</organism>
<proteinExistence type="predicted"/>
<evidence type="ECO:0000256" key="1">
    <source>
        <dbReference type="SAM" id="Phobius"/>
    </source>
</evidence>
<dbReference type="Gramene" id="novel_model_2302_5bd9a17a">
    <property type="protein sequence ID" value="cds.novel_model_2302_5bd9a17a"/>
    <property type="gene ID" value="novel_gene_1220_5bd9a17a"/>
</dbReference>
<keyword evidence="3" id="KW-1185">Reference proteome</keyword>
<dbReference type="AlphaFoldDB" id="A0A803QWM4"/>
<name>A0A803QWM4_CANSA</name>
<dbReference type="EMBL" id="UZAU01000078">
    <property type="status" value="NOT_ANNOTATED_CDS"/>
    <property type="molecule type" value="Genomic_DNA"/>
</dbReference>
<sequence>MKLIVVSATIILEIECVTRQIVAKIRGLVVVVVVVVVLWLVVMPPAHPPLDQIPASVVLVPQNLVRDSGSATHGGFGVFFSHQYCIV</sequence>
<evidence type="ECO:0000313" key="2">
    <source>
        <dbReference type="EnsemblPlants" id="cds.novel_model_2302_5bd9a17a"/>
    </source>
</evidence>
<keyword evidence="1" id="KW-0812">Transmembrane</keyword>
<accession>A0A803QWM4</accession>
<feature type="transmembrane region" description="Helical" evidence="1">
    <location>
        <begin position="21"/>
        <end position="42"/>
    </location>
</feature>
<keyword evidence="1" id="KW-0472">Membrane</keyword>
<reference evidence="2" key="1">
    <citation type="submission" date="2018-11" db="EMBL/GenBank/DDBJ databases">
        <authorList>
            <person name="Grassa J C."/>
        </authorList>
    </citation>
    <scope>NUCLEOTIDE SEQUENCE [LARGE SCALE GENOMIC DNA]</scope>
</reference>
<keyword evidence="1" id="KW-1133">Transmembrane helix</keyword>
<reference evidence="2" key="2">
    <citation type="submission" date="2021-03" db="UniProtKB">
        <authorList>
            <consortium name="EnsemblPlants"/>
        </authorList>
    </citation>
    <scope>IDENTIFICATION</scope>
</reference>